<evidence type="ECO:0000313" key="2">
    <source>
        <dbReference type="Proteomes" id="UP000012099"/>
    </source>
</evidence>
<organism evidence="1 2">
    <name type="scientific">Leptospira noguchii str. 2007001578</name>
    <dbReference type="NCBI Taxonomy" id="1049974"/>
    <lineage>
        <taxon>Bacteria</taxon>
        <taxon>Pseudomonadati</taxon>
        <taxon>Spirochaetota</taxon>
        <taxon>Spirochaetia</taxon>
        <taxon>Leptospirales</taxon>
        <taxon>Leptospiraceae</taxon>
        <taxon>Leptospira</taxon>
    </lineage>
</organism>
<reference evidence="1 2" key="1">
    <citation type="submission" date="2013-01" db="EMBL/GenBank/DDBJ databases">
        <authorList>
            <person name="Harkins D.M."/>
            <person name="Durkin A.S."/>
            <person name="Brinkac L.M."/>
            <person name="Haft D.H."/>
            <person name="Selengut J.D."/>
            <person name="Sanka R."/>
            <person name="DePew J."/>
            <person name="Purushe J."/>
            <person name="Whelen A.C."/>
            <person name="Vinetz J.M."/>
            <person name="Sutton G.G."/>
            <person name="Nierman W.C."/>
            <person name="Fouts D.E."/>
        </authorList>
    </citation>
    <scope>NUCLEOTIDE SEQUENCE [LARGE SCALE GENOMIC DNA]</scope>
    <source>
        <strain evidence="1 2">2007001578</strain>
    </source>
</reference>
<proteinExistence type="predicted"/>
<protein>
    <submittedName>
        <fullName evidence="1">Uncharacterized protein</fullName>
    </submittedName>
</protein>
<dbReference type="Proteomes" id="UP000012099">
    <property type="component" value="Unassembled WGS sequence"/>
</dbReference>
<sequence length="40" mass="4806">MSQSKVRIDRLSFLPKSNFRTSTFKQTDFLIVFEKVIYSF</sequence>
<evidence type="ECO:0000313" key="1">
    <source>
        <dbReference type="EMBL" id="EMM98524.1"/>
    </source>
</evidence>
<comment type="caution">
    <text evidence="1">The sequence shown here is derived from an EMBL/GenBank/DDBJ whole genome shotgun (WGS) entry which is preliminary data.</text>
</comment>
<gene>
    <name evidence="1" type="ORF">LEP1GSC035_2597</name>
</gene>
<keyword evidence="2" id="KW-1185">Reference proteome</keyword>
<accession>A0ABN0IVK9</accession>
<dbReference type="EMBL" id="AHMH02000151">
    <property type="protein sequence ID" value="EMM98524.1"/>
    <property type="molecule type" value="Genomic_DNA"/>
</dbReference>
<name>A0ABN0IVK9_9LEPT</name>